<dbReference type="AlphaFoldDB" id="A0A6A6XKB1"/>
<dbReference type="EMBL" id="MU001820">
    <property type="protein sequence ID" value="KAF2796891.1"/>
    <property type="molecule type" value="Genomic_DNA"/>
</dbReference>
<sequence>MHYMMEERYSGVPDGWPDWAKFPSTIDFDIVLPSGTRNCQASWPNGTLPEGEFECTRAGDGKKAVQAEEKRGNGPIQEGQTLFSMTRWFGLGERRPEMSYVLGVREGRQGNVTYSGAQCVTANTNSEPTSYMTCMLGRPLDGERCHIRSYMSVDRDLVIEAFEMPGIGL</sequence>
<reference evidence="1" key="1">
    <citation type="journal article" date="2020" name="Stud. Mycol.">
        <title>101 Dothideomycetes genomes: a test case for predicting lifestyles and emergence of pathogens.</title>
        <authorList>
            <person name="Haridas S."/>
            <person name="Albert R."/>
            <person name="Binder M."/>
            <person name="Bloem J."/>
            <person name="Labutti K."/>
            <person name="Salamov A."/>
            <person name="Andreopoulos B."/>
            <person name="Baker S."/>
            <person name="Barry K."/>
            <person name="Bills G."/>
            <person name="Bluhm B."/>
            <person name="Cannon C."/>
            <person name="Castanera R."/>
            <person name="Culley D."/>
            <person name="Daum C."/>
            <person name="Ezra D."/>
            <person name="Gonzalez J."/>
            <person name="Henrissat B."/>
            <person name="Kuo A."/>
            <person name="Liang C."/>
            <person name="Lipzen A."/>
            <person name="Lutzoni F."/>
            <person name="Magnuson J."/>
            <person name="Mondo S."/>
            <person name="Nolan M."/>
            <person name="Ohm R."/>
            <person name="Pangilinan J."/>
            <person name="Park H.-J."/>
            <person name="Ramirez L."/>
            <person name="Alfaro M."/>
            <person name="Sun H."/>
            <person name="Tritt A."/>
            <person name="Yoshinaga Y."/>
            <person name="Zwiers L.-H."/>
            <person name="Turgeon B."/>
            <person name="Goodwin S."/>
            <person name="Spatafora J."/>
            <person name="Crous P."/>
            <person name="Grigoriev I."/>
        </authorList>
    </citation>
    <scope>NUCLEOTIDE SEQUENCE</scope>
    <source>
        <strain evidence="1">CBS 109.77</strain>
    </source>
</reference>
<accession>A0A6A6XKB1</accession>
<evidence type="ECO:0000313" key="2">
    <source>
        <dbReference type="Proteomes" id="UP000799757"/>
    </source>
</evidence>
<proteinExistence type="predicted"/>
<gene>
    <name evidence="1" type="ORF">K505DRAFT_270598</name>
</gene>
<name>A0A6A6XKB1_9PLEO</name>
<keyword evidence="2" id="KW-1185">Reference proteome</keyword>
<organism evidence="1 2">
    <name type="scientific">Melanomma pulvis-pyrius CBS 109.77</name>
    <dbReference type="NCBI Taxonomy" id="1314802"/>
    <lineage>
        <taxon>Eukaryota</taxon>
        <taxon>Fungi</taxon>
        <taxon>Dikarya</taxon>
        <taxon>Ascomycota</taxon>
        <taxon>Pezizomycotina</taxon>
        <taxon>Dothideomycetes</taxon>
        <taxon>Pleosporomycetidae</taxon>
        <taxon>Pleosporales</taxon>
        <taxon>Melanommataceae</taxon>
        <taxon>Melanomma</taxon>
    </lineage>
</organism>
<dbReference type="OrthoDB" id="3922703at2759"/>
<dbReference type="Proteomes" id="UP000799757">
    <property type="component" value="Unassembled WGS sequence"/>
</dbReference>
<evidence type="ECO:0000313" key="1">
    <source>
        <dbReference type="EMBL" id="KAF2796891.1"/>
    </source>
</evidence>
<protein>
    <submittedName>
        <fullName evidence="1">Uncharacterized protein</fullName>
    </submittedName>
</protein>